<sequence length="117" mass="11770">MRKILSRGAIATAVVGAGLVLAPPMAMAGPESATCSVSDCDLLGVPGFPGGTISVDADVHGVGIGRWYVWGPNGYSCTDTFHASAGPGSWVCHNAPAGTYSALVEGPQGPSSIGLRW</sequence>
<gene>
    <name evidence="2" type="ORF">JOM49_007128</name>
</gene>
<keyword evidence="1" id="KW-0732">Signal</keyword>
<name>A0ABS4Q1Q1_9PSEU</name>
<comment type="caution">
    <text evidence="2">The sequence shown here is derived from an EMBL/GenBank/DDBJ whole genome shotgun (WGS) entry which is preliminary data.</text>
</comment>
<organism evidence="2 3">
    <name type="scientific">Amycolatopsis magusensis</name>
    <dbReference type="NCBI Taxonomy" id="882444"/>
    <lineage>
        <taxon>Bacteria</taxon>
        <taxon>Bacillati</taxon>
        <taxon>Actinomycetota</taxon>
        <taxon>Actinomycetes</taxon>
        <taxon>Pseudonocardiales</taxon>
        <taxon>Pseudonocardiaceae</taxon>
        <taxon>Amycolatopsis</taxon>
    </lineage>
</organism>
<dbReference type="EMBL" id="JAGGMS010000001">
    <property type="protein sequence ID" value="MBP2185602.1"/>
    <property type="molecule type" value="Genomic_DNA"/>
</dbReference>
<proteinExistence type="predicted"/>
<evidence type="ECO:0000256" key="1">
    <source>
        <dbReference type="SAM" id="SignalP"/>
    </source>
</evidence>
<evidence type="ECO:0008006" key="4">
    <source>
        <dbReference type="Google" id="ProtNLM"/>
    </source>
</evidence>
<feature type="signal peptide" evidence="1">
    <location>
        <begin position="1"/>
        <end position="28"/>
    </location>
</feature>
<accession>A0ABS4Q1Q1</accession>
<dbReference type="RefSeq" id="WP_209668465.1">
    <property type="nucleotide sequence ID" value="NZ_JAGGMS010000001.1"/>
</dbReference>
<keyword evidence="3" id="KW-1185">Reference proteome</keyword>
<reference evidence="2 3" key="1">
    <citation type="submission" date="2021-03" db="EMBL/GenBank/DDBJ databases">
        <title>Sequencing the genomes of 1000 actinobacteria strains.</title>
        <authorList>
            <person name="Klenk H.-P."/>
        </authorList>
    </citation>
    <scope>NUCLEOTIDE SEQUENCE [LARGE SCALE GENOMIC DNA]</scope>
    <source>
        <strain evidence="2 3">DSM 45510</strain>
    </source>
</reference>
<evidence type="ECO:0000313" key="2">
    <source>
        <dbReference type="EMBL" id="MBP2185602.1"/>
    </source>
</evidence>
<protein>
    <recommendedName>
        <fullName evidence="4">Secreted protein</fullName>
    </recommendedName>
</protein>
<evidence type="ECO:0000313" key="3">
    <source>
        <dbReference type="Proteomes" id="UP000741013"/>
    </source>
</evidence>
<dbReference type="Proteomes" id="UP000741013">
    <property type="component" value="Unassembled WGS sequence"/>
</dbReference>
<feature type="chain" id="PRO_5045639172" description="Secreted protein" evidence="1">
    <location>
        <begin position="29"/>
        <end position="117"/>
    </location>
</feature>